<dbReference type="SUPFAM" id="SSF53850">
    <property type="entry name" value="Periplasmic binding protein-like II"/>
    <property type="match status" value="1"/>
</dbReference>
<dbReference type="Gene3D" id="3.40.190.10">
    <property type="entry name" value="Periplasmic binding protein-like II"/>
    <property type="match status" value="2"/>
</dbReference>
<accession>A0A1T4X7C5</accession>
<dbReference type="Proteomes" id="UP000190027">
    <property type="component" value="Unassembled WGS sequence"/>
</dbReference>
<keyword evidence="4" id="KW-1185">Reference proteome</keyword>
<evidence type="ECO:0000256" key="1">
    <source>
        <dbReference type="ARBA" id="ARBA00022729"/>
    </source>
</evidence>
<proteinExistence type="predicted"/>
<dbReference type="OrthoDB" id="7340028at2"/>
<sequence length="281" mass="31817">MSTRQGVAARFSMRLAAATGILSWMLLCSVVQAKQSVLIVGDDDYPPYSYLENGSNQGIYHRILERVFAAMPEYDVEVRLYPWKRALRMVEQGRALGVVPPYLGYEERPYLAPYSDPILEEITVAWCRDDAGMEPGAAFPKDYDGVTFGLNTGFHVVARPFQRAVQQGRVSVDPVPGTRRNIERMLLGRVDCYINDRRSIIWTLHEIATQEGSARIKGVREISEVARYAGHIGFSARRAEARDFVARFNTELRRLRETGEIDAIVEAYMREATEAVNHLAR</sequence>
<dbReference type="InterPro" id="IPR001638">
    <property type="entry name" value="Solute-binding_3/MltF_N"/>
</dbReference>
<reference evidence="3 4" key="1">
    <citation type="submission" date="2017-02" db="EMBL/GenBank/DDBJ databases">
        <authorList>
            <person name="Peterson S.W."/>
        </authorList>
    </citation>
    <scope>NUCLEOTIDE SEQUENCE [LARGE SCALE GENOMIC DNA]</scope>
    <source>
        <strain evidence="3 4">DSM 16080</strain>
    </source>
</reference>
<dbReference type="STRING" id="1121449.SAMN02745704_01893"/>
<dbReference type="EMBL" id="FUYC01000008">
    <property type="protein sequence ID" value="SKA85570.1"/>
    <property type="molecule type" value="Genomic_DNA"/>
</dbReference>
<dbReference type="Pfam" id="PF00497">
    <property type="entry name" value="SBP_bac_3"/>
    <property type="match status" value="1"/>
</dbReference>
<protein>
    <submittedName>
        <fullName evidence="3">Amino acid ABC transporter substrate-binding protein, PAAT family</fullName>
    </submittedName>
</protein>
<gene>
    <name evidence="3" type="ORF">SAMN02745704_01893</name>
</gene>
<organism evidence="3 4">
    <name type="scientific">Paucidesulfovibrio gracilis DSM 16080</name>
    <dbReference type="NCBI Taxonomy" id="1121449"/>
    <lineage>
        <taxon>Bacteria</taxon>
        <taxon>Pseudomonadati</taxon>
        <taxon>Thermodesulfobacteriota</taxon>
        <taxon>Desulfovibrionia</taxon>
        <taxon>Desulfovibrionales</taxon>
        <taxon>Desulfovibrionaceae</taxon>
        <taxon>Paucidesulfovibrio</taxon>
    </lineage>
</organism>
<evidence type="ECO:0000313" key="4">
    <source>
        <dbReference type="Proteomes" id="UP000190027"/>
    </source>
</evidence>
<keyword evidence="1" id="KW-0732">Signal</keyword>
<feature type="domain" description="Solute-binding protein family 3/N-terminal" evidence="2">
    <location>
        <begin position="39"/>
        <end position="270"/>
    </location>
</feature>
<name>A0A1T4X7C5_9BACT</name>
<dbReference type="PANTHER" id="PTHR35936">
    <property type="entry name" value="MEMBRANE-BOUND LYTIC MUREIN TRANSGLYCOSYLASE F"/>
    <property type="match status" value="1"/>
</dbReference>
<dbReference type="RefSeq" id="WP_159447193.1">
    <property type="nucleotide sequence ID" value="NZ_FUYC01000008.1"/>
</dbReference>
<dbReference type="AlphaFoldDB" id="A0A1T4X7C5"/>
<dbReference type="PANTHER" id="PTHR35936:SF25">
    <property type="entry name" value="ABC TRANSPORTER SUBSTRATE-BINDING PROTEIN"/>
    <property type="match status" value="1"/>
</dbReference>
<evidence type="ECO:0000313" key="3">
    <source>
        <dbReference type="EMBL" id="SKA85570.1"/>
    </source>
</evidence>
<evidence type="ECO:0000259" key="2">
    <source>
        <dbReference type="Pfam" id="PF00497"/>
    </source>
</evidence>